<organism evidence="2 3">
    <name type="scientific">Lacrimispora xylanolytica</name>
    <dbReference type="NCBI Taxonomy" id="29375"/>
    <lineage>
        <taxon>Bacteria</taxon>
        <taxon>Bacillati</taxon>
        <taxon>Bacillota</taxon>
        <taxon>Clostridia</taxon>
        <taxon>Lachnospirales</taxon>
        <taxon>Lachnospiraceae</taxon>
        <taxon>Lacrimispora</taxon>
    </lineage>
</organism>
<dbReference type="Proteomes" id="UP001163115">
    <property type="component" value="Chromosome"/>
</dbReference>
<evidence type="ECO:0000313" key="3">
    <source>
        <dbReference type="Proteomes" id="UP001163115"/>
    </source>
</evidence>
<dbReference type="InterPro" id="IPR018392">
    <property type="entry name" value="LysM"/>
</dbReference>
<dbReference type="CDD" id="cd00118">
    <property type="entry name" value="LysM"/>
    <property type="match status" value="1"/>
</dbReference>
<protein>
    <submittedName>
        <fullName evidence="2">LysM domain-containing protein</fullName>
    </submittedName>
</protein>
<keyword evidence="3" id="KW-1185">Reference proteome</keyword>
<proteinExistence type="predicted"/>
<reference evidence="2" key="1">
    <citation type="submission" date="2022-11" db="EMBL/GenBank/DDBJ databases">
        <title>Lacrimispora xylanolytica sy1, complete genome.</title>
        <authorList>
            <person name="Choi S."/>
        </authorList>
    </citation>
    <scope>NUCLEOTIDE SEQUENCE</scope>
    <source>
        <strain evidence="2">Sy1</strain>
    </source>
</reference>
<evidence type="ECO:0000313" key="2">
    <source>
        <dbReference type="EMBL" id="WAJ22305.1"/>
    </source>
</evidence>
<dbReference type="EMBL" id="CP113524">
    <property type="protein sequence ID" value="WAJ22305.1"/>
    <property type="molecule type" value="Genomic_DNA"/>
</dbReference>
<dbReference type="SUPFAM" id="SSF54106">
    <property type="entry name" value="LysM domain"/>
    <property type="match status" value="1"/>
</dbReference>
<name>A0ABY7A6M1_9FIRM</name>
<feature type="domain" description="LysM" evidence="1">
    <location>
        <begin position="9"/>
        <end position="53"/>
    </location>
</feature>
<dbReference type="SMART" id="SM00257">
    <property type="entry name" value="LysM"/>
    <property type="match status" value="1"/>
</dbReference>
<dbReference type="RefSeq" id="WP_081752273.1">
    <property type="nucleotide sequence ID" value="NZ_CP113524.1"/>
</dbReference>
<dbReference type="InterPro" id="IPR036779">
    <property type="entry name" value="LysM_dom_sf"/>
</dbReference>
<dbReference type="Pfam" id="PF01476">
    <property type="entry name" value="LysM"/>
    <property type="match status" value="1"/>
</dbReference>
<dbReference type="PROSITE" id="PS51782">
    <property type="entry name" value="LYSM"/>
    <property type="match status" value="1"/>
</dbReference>
<dbReference type="Gene3D" id="3.10.350.10">
    <property type="entry name" value="LysM domain"/>
    <property type="match status" value="1"/>
</dbReference>
<gene>
    <name evidence="2" type="ORF">OW255_12025</name>
</gene>
<evidence type="ECO:0000259" key="1">
    <source>
        <dbReference type="PROSITE" id="PS51782"/>
    </source>
</evidence>
<sequence length="249" mass="27850">MLQCPNGSICYKVCPGDSIFLIALKFNTSTDEILAANPGIDPGNLYIGQVICLQPNTLDLPPCITQASEDISKAQVDLSNYIRMLWEQHITWTRLTILSMVFGLPDVDLVTNRLLQNPKDFEALLKPLYGEIAASRFEQLFTSHLVIAADLIKAAKAGDSKAAEEAEKKWYTNAEEIASFLASINPYWSQEAWKTMLFDHLAMTKDEAVEMLTGKYEKSITTYDQIETQALEMADMMTDGIVNQFSGNY</sequence>
<accession>A0ABY7A6M1</accession>